<accession>A0A975YYM5</accession>
<gene>
    <name evidence="1" type="ORF">uav_174</name>
</gene>
<sequence>MIKTREMMEATHKRFSDDDWELDVCEVCGLSGTHKMSCPERYVVEGYCIAGDNCMCAEEIQRAGCLDWKQQA</sequence>
<proteinExistence type="predicted"/>
<reference evidence="1" key="1">
    <citation type="submission" date="2021-07" db="EMBL/GenBank/DDBJ databases">
        <title>Complete genome sequence and phylogenomic analysis of the two lytic bacteriophage isolated from terrestrial biotopes of Antarctica.</title>
        <authorList>
            <person name="Holovan V."/>
            <person name="Rabalski L."/>
            <person name="Zlatohurska M."/>
            <person name="Andriichuk O."/>
            <person name="Budzanivska I."/>
            <person name="Shevchenko O."/>
            <person name="Gupalo A."/>
        </authorList>
    </citation>
    <scope>NUCLEOTIDE SEQUENCE</scope>
</reference>
<keyword evidence="2" id="KW-1185">Reference proteome</keyword>
<name>A0A975YYM5_9CAUD</name>
<evidence type="ECO:0000313" key="1">
    <source>
        <dbReference type="EMBL" id="QYW06705.1"/>
    </source>
</evidence>
<evidence type="ECO:0000313" key="2">
    <source>
        <dbReference type="Proteomes" id="UP001058093"/>
    </source>
</evidence>
<dbReference type="EMBL" id="MZ605293">
    <property type="protein sequence ID" value="QYW06705.1"/>
    <property type="molecule type" value="Genomic_DNA"/>
</dbReference>
<organism evidence="1 2">
    <name type="scientific">Pseudomonas phage UAVern</name>
    <dbReference type="NCBI Taxonomy" id="2856997"/>
    <lineage>
        <taxon>Viruses</taxon>
        <taxon>Duplodnaviria</taxon>
        <taxon>Heunggongvirae</taxon>
        <taxon>Uroviricota</taxon>
        <taxon>Caudoviricetes</taxon>
        <taxon>Vandenendeviridae</taxon>
        <taxon>Gorskivirinae</taxon>
        <taxon>Uavernvirus</taxon>
        <taxon>Uavernvirus uavern</taxon>
    </lineage>
</organism>
<dbReference type="Proteomes" id="UP001058093">
    <property type="component" value="Segment"/>
</dbReference>
<protein>
    <submittedName>
        <fullName evidence="1">Uncharacterized protein</fullName>
    </submittedName>
</protein>